<comment type="caution">
    <text evidence="5">The sequence shown here is derived from an EMBL/GenBank/DDBJ whole genome shotgun (WGS) entry which is preliminary data.</text>
</comment>
<feature type="region of interest" description="Disordered" evidence="4">
    <location>
        <begin position="16"/>
        <end position="82"/>
    </location>
</feature>
<accession>A0A261Y3U8</accession>
<feature type="compositionally biased region" description="Low complexity" evidence="4">
    <location>
        <begin position="170"/>
        <end position="181"/>
    </location>
</feature>
<evidence type="ECO:0000256" key="2">
    <source>
        <dbReference type="ARBA" id="ARBA00022737"/>
    </source>
</evidence>
<dbReference type="InterPro" id="IPR015943">
    <property type="entry name" value="WD40/YVTN_repeat-like_dom_sf"/>
</dbReference>
<dbReference type="PRINTS" id="PR00320">
    <property type="entry name" value="GPROTEINBRPT"/>
</dbReference>
<feature type="repeat" description="WD" evidence="3">
    <location>
        <begin position="476"/>
        <end position="516"/>
    </location>
</feature>
<feature type="compositionally biased region" description="Polar residues" evidence="4">
    <location>
        <begin position="150"/>
        <end position="159"/>
    </location>
</feature>
<sequence length="967" mass="106412">MASSVRLPEFLGIVGNGGSALDNGSKLAEYPLDDSDSITPSRHGEPISKDIERRLSKESPNDFRPVVTLGSAPHSPIQGLHFEPSGQITIASPGEYMQRRSSNSQLSGLSIQGQAFPRRTSRGSTYSDTKLSLKHQDDIRTNRASPKPTPNESSESQMTRSEDSAKAHQSSPRRGPRRVSSFFNLNHMAVKKRPSDASLRSVSSTPATAGKLSPLDSPNLNAKRSLSMTVAPDLLQLPAVVRERRTSSHSQISTITPERIKDSSSQDSVSLRSASHSASSTLAVEANTFTPPPTSMSTNPSTTINDSESVSSKMKYVKVKTHNQATKHFSRLILAQTLSMSAKKRGHKHQLSADSFESYETTSDKSLASSHSRNTSSNKGGSSRKAQEKRRRKGAIWVLKVSRDGKHLAAGGRDRVIRVWDVISPTDDTGHARSRNGPAQKQADESNPQSRTSSWYSMQSSSMDVRVFNEAPSREYIGHSADILDLAWSRNNFLLSSSMDKTVRLWHVSRQECLCIFQHLDFVTSIAFHPKDDRFFLSGALDAKLRLWNIPDKKVAQWVETPDSQFITAVTFTNDGKTVCAGTHQGTCLFYETEGLRYNTQIALSSPQKHGTQKVNCKITGIEPMPGMPPGKEKLLVTSNDSRIRLINIKDKSIECKYKGLENYNSQIRASFSDNSKHVICASEDRHVYIWDSEQQGVIFPFLHNAEHTGYRHIQKTAAQLGAWGEQVMQALPVGESVTTQTRRVGGWLRKRKEKVKDSLKSGYECFEAHNDTTTAAVFAPIKTKQRLASLGTDLIFSNTIVPHRSETSDGDSIFSGSSGSVDSRSKYTYPDGDIIISADLQGRIRVWRNDCGVYLPQELASNSSFAPPSESSTFASEKSLLLDKAKGTDSPSSRSTVSNLIAKARRTPDATFVSMSATTSVTADPNKTGSFICDACGGNEFKRFVSLNQEQQIMLCLSCNRLVVDK</sequence>
<dbReference type="Gene3D" id="2.130.10.10">
    <property type="entry name" value="YVTN repeat-like/Quinoprotein amine dehydrogenase"/>
    <property type="match status" value="1"/>
</dbReference>
<feature type="compositionally biased region" description="Polar residues" evidence="4">
    <location>
        <begin position="99"/>
        <end position="113"/>
    </location>
</feature>
<evidence type="ECO:0000313" key="6">
    <source>
        <dbReference type="Proteomes" id="UP000242875"/>
    </source>
</evidence>
<keyword evidence="1 3" id="KW-0853">WD repeat</keyword>
<dbReference type="PANTHER" id="PTHR14221:SF0">
    <property type="entry name" value="WD REPEAT-CONTAINING PROTEIN 44"/>
    <property type="match status" value="1"/>
</dbReference>
<dbReference type="PROSITE" id="PS00678">
    <property type="entry name" value="WD_REPEATS_1"/>
    <property type="match status" value="1"/>
</dbReference>
<dbReference type="EMBL" id="MVBO01000018">
    <property type="protein sequence ID" value="OZJ05297.1"/>
    <property type="molecule type" value="Genomic_DNA"/>
</dbReference>
<dbReference type="Proteomes" id="UP000242875">
    <property type="component" value="Unassembled WGS sequence"/>
</dbReference>
<dbReference type="InterPro" id="IPR040324">
    <property type="entry name" value="WDR44/Dgr2"/>
</dbReference>
<dbReference type="PROSITE" id="PS50082">
    <property type="entry name" value="WD_REPEATS_2"/>
    <property type="match status" value="3"/>
</dbReference>
<dbReference type="InterPro" id="IPR001680">
    <property type="entry name" value="WD40_rpt"/>
</dbReference>
<keyword evidence="2" id="KW-0677">Repeat</keyword>
<keyword evidence="6" id="KW-1185">Reference proteome</keyword>
<feature type="repeat" description="WD" evidence="3">
    <location>
        <begin position="516"/>
        <end position="550"/>
    </location>
</feature>
<dbReference type="InterPro" id="IPR036322">
    <property type="entry name" value="WD40_repeat_dom_sf"/>
</dbReference>
<evidence type="ECO:0000256" key="3">
    <source>
        <dbReference type="PROSITE-ProRule" id="PRU00221"/>
    </source>
</evidence>
<feature type="compositionally biased region" description="Polar residues" evidence="4">
    <location>
        <begin position="198"/>
        <end position="207"/>
    </location>
</feature>
<organism evidence="5 6">
    <name type="scientific">Bifiguratus adelaidae</name>
    <dbReference type="NCBI Taxonomy" id="1938954"/>
    <lineage>
        <taxon>Eukaryota</taxon>
        <taxon>Fungi</taxon>
        <taxon>Fungi incertae sedis</taxon>
        <taxon>Mucoromycota</taxon>
        <taxon>Mucoromycotina</taxon>
        <taxon>Endogonomycetes</taxon>
        <taxon>Endogonales</taxon>
        <taxon>Endogonales incertae sedis</taxon>
        <taxon>Bifiguratus</taxon>
    </lineage>
</organism>
<dbReference type="OrthoDB" id="1932312at2759"/>
<evidence type="ECO:0000256" key="4">
    <source>
        <dbReference type="SAM" id="MobiDB-lite"/>
    </source>
</evidence>
<dbReference type="InterPro" id="IPR020472">
    <property type="entry name" value="WD40_PAC1"/>
</dbReference>
<feature type="repeat" description="WD" evidence="3">
    <location>
        <begin position="389"/>
        <end position="422"/>
    </location>
</feature>
<name>A0A261Y3U8_9FUNG</name>
<evidence type="ECO:0000313" key="5">
    <source>
        <dbReference type="EMBL" id="OZJ05297.1"/>
    </source>
</evidence>
<protein>
    <recommendedName>
        <fullName evidence="7">WD repeat-containing protein 44</fullName>
    </recommendedName>
</protein>
<evidence type="ECO:0000256" key="1">
    <source>
        <dbReference type="ARBA" id="ARBA00022574"/>
    </source>
</evidence>
<evidence type="ECO:0008006" key="7">
    <source>
        <dbReference type="Google" id="ProtNLM"/>
    </source>
</evidence>
<feature type="compositionally biased region" description="Basic and acidic residues" evidence="4">
    <location>
        <begin position="42"/>
        <end position="61"/>
    </location>
</feature>
<feature type="region of interest" description="Disordered" evidence="4">
    <location>
        <begin position="427"/>
        <end position="455"/>
    </location>
</feature>
<dbReference type="Pfam" id="PF00400">
    <property type="entry name" value="WD40"/>
    <property type="match status" value="4"/>
</dbReference>
<feature type="region of interest" description="Disordered" evidence="4">
    <location>
        <begin position="362"/>
        <end position="394"/>
    </location>
</feature>
<dbReference type="AlphaFoldDB" id="A0A261Y3U8"/>
<feature type="region of interest" description="Disordered" evidence="4">
    <location>
        <begin position="96"/>
        <end position="220"/>
    </location>
</feature>
<dbReference type="InterPro" id="IPR019775">
    <property type="entry name" value="WD40_repeat_CS"/>
</dbReference>
<reference evidence="5 6" key="1">
    <citation type="journal article" date="2017" name="Mycologia">
        <title>Bifiguratus adelaidae, gen. et sp. nov., a new member of Mucoromycotina in endophytic and soil-dwelling habitats.</title>
        <authorList>
            <person name="Torres-Cruz T.J."/>
            <person name="Billingsley Tobias T.L."/>
            <person name="Almatruk M."/>
            <person name="Hesse C."/>
            <person name="Kuske C.R."/>
            <person name="Desiro A."/>
            <person name="Benucci G.M."/>
            <person name="Bonito G."/>
            <person name="Stajich J.E."/>
            <person name="Dunlap C."/>
            <person name="Arnold A.E."/>
            <person name="Porras-Alfaro A."/>
        </authorList>
    </citation>
    <scope>NUCLEOTIDE SEQUENCE [LARGE SCALE GENOMIC DNA]</scope>
    <source>
        <strain evidence="5 6">AZ0501</strain>
    </source>
</reference>
<gene>
    <name evidence="5" type="ORF">BZG36_01949</name>
</gene>
<feature type="compositionally biased region" description="Low complexity" evidence="4">
    <location>
        <begin position="265"/>
        <end position="310"/>
    </location>
</feature>
<dbReference type="PROSITE" id="PS50294">
    <property type="entry name" value="WD_REPEATS_REGION"/>
    <property type="match status" value="3"/>
</dbReference>
<feature type="compositionally biased region" description="Polar residues" evidence="4">
    <location>
        <begin position="362"/>
        <end position="381"/>
    </location>
</feature>
<dbReference type="SMART" id="SM00320">
    <property type="entry name" value="WD40"/>
    <property type="match status" value="6"/>
</dbReference>
<proteinExistence type="predicted"/>
<feature type="region of interest" description="Disordered" evidence="4">
    <location>
        <begin position="242"/>
        <end position="310"/>
    </location>
</feature>
<dbReference type="SUPFAM" id="SSF50978">
    <property type="entry name" value="WD40 repeat-like"/>
    <property type="match status" value="1"/>
</dbReference>
<dbReference type="PANTHER" id="PTHR14221">
    <property type="entry name" value="WD REPEAT DOMAIN 44"/>
    <property type="match status" value="1"/>
</dbReference>